<dbReference type="PANTHER" id="PTHR24320">
    <property type="entry name" value="RETINOL DEHYDROGENASE"/>
    <property type="match status" value="1"/>
</dbReference>
<evidence type="ECO:0000313" key="5">
    <source>
        <dbReference type="Proteomes" id="UP000016935"/>
    </source>
</evidence>
<dbReference type="Proteomes" id="UP000016935">
    <property type="component" value="Unassembled WGS sequence"/>
</dbReference>
<dbReference type="AlphaFoldDB" id="R0JY11"/>
<dbReference type="InterPro" id="IPR036291">
    <property type="entry name" value="NAD(P)-bd_dom_sf"/>
</dbReference>
<dbReference type="STRING" id="671987.R0JY11"/>
<organism evidence="4 5">
    <name type="scientific">Exserohilum turcicum (strain 28A)</name>
    <name type="common">Northern leaf blight fungus</name>
    <name type="synonym">Setosphaeria turcica</name>
    <dbReference type="NCBI Taxonomy" id="671987"/>
    <lineage>
        <taxon>Eukaryota</taxon>
        <taxon>Fungi</taxon>
        <taxon>Dikarya</taxon>
        <taxon>Ascomycota</taxon>
        <taxon>Pezizomycotina</taxon>
        <taxon>Dothideomycetes</taxon>
        <taxon>Pleosporomycetidae</taxon>
        <taxon>Pleosporales</taxon>
        <taxon>Pleosporineae</taxon>
        <taxon>Pleosporaceae</taxon>
        <taxon>Exserohilum</taxon>
    </lineage>
</organism>
<dbReference type="OrthoDB" id="191139at2759"/>
<accession>R0JY11</accession>
<dbReference type="HOGENOM" id="CLU_010194_44_6_1"/>
<dbReference type="GO" id="GO:0016491">
    <property type="term" value="F:oxidoreductase activity"/>
    <property type="evidence" value="ECO:0007669"/>
    <property type="project" value="UniProtKB-KW"/>
</dbReference>
<reference evidence="4 5" key="1">
    <citation type="journal article" date="2012" name="PLoS Pathog.">
        <title>Diverse lifestyles and strategies of plant pathogenesis encoded in the genomes of eighteen Dothideomycetes fungi.</title>
        <authorList>
            <person name="Ohm R.A."/>
            <person name="Feau N."/>
            <person name="Henrissat B."/>
            <person name="Schoch C.L."/>
            <person name="Horwitz B.A."/>
            <person name="Barry K.W."/>
            <person name="Condon B.J."/>
            <person name="Copeland A.C."/>
            <person name="Dhillon B."/>
            <person name="Glaser F."/>
            <person name="Hesse C.N."/>
            <person name="Kosti I."/>
            <person name="LaButti K."/>
            <person name="Lindquist E.A."/>
            <person name="Lucas S."/>
            <person name="Salamov A.A."/>
            <person name="Bradshaw R.E."/>
            <person name="Ciuffetti L."/>
            <person name="Hamelin R.C."/>
            <person name="Kema G.H.J."/>
            <person name="Lawrence C."/>
            <person name="Scott J.A."/>
            <person name="Spatafora J.W."/>
            <person name="Turgeon B.G."/>
            <person name="de Wit P.J.G.M."/>
            <person name="Zhong S."/>
            <person name="Goodwin S.B."/>
            <person name="Grigoriev I.V."/>
        </authorList>
    </citation>
    <scope>NUCLEOTIDE SEQUENCE [LARGE SCALE GENOMIC DNA]</scope>
    <source>
        <strain evidence="5">28A</strain>
    </source>
</reference>
<dbReference type="RefSeq" id="XP_008031643.1">
    <property type="nucleotide sequence ID" value="XM_008033452.1"/>
</dbReference>
<dbReference type="Gene3D" id="3.40.50.720">
    <property type="entry name" value="NAD(P)-binding Rossmann-like Domain"/>
    <property type="match status" value="1"/>
</dbReference>
<dbReference type="GeneID" id="19396759"/>
<gene>
    <name evidence="4" type="ORF">SETTUDRAFT_144375</name>
</gene>
<dbReference type="InterPro" id="IPR002347">
    <property type="entry name" value="SDR_fam"/>
</dbReference>
<keyword evidence="3" id="KW-0560">Oxidoreductase</keyword>
<dbReference type="eggNOG" id="KOG1208">
    <property type="taxonomic scope" value="Eukaryota"/>
</dbReference>
<dbReference type="EMBL" id="KB908877">
    <property type="protein sequence ID" value="EOA81122.1"/>
    <property type="molecule type" value="Genomic_DNA"/>
</dbReference>
<comment type="similarity">
    <text evidence="1">Belongs to the short-chain dehydrogenases/reductases (SDR) family.</text>
</comment>
<reference evidence="4 5" key="2">
    <citation type="journal article" date="2013" name="PLoS Genet.">
        <title>Comparative genome structure, secondary metabolite, and effector coding capacity across Cochliobolus pathogens.</title>
        <authorList>
            <person name="Condon B.J."/>
            <person name="Leng Y."/>
            <person name="Wu D."/>
            <person name="Bushley K.E."/>
            <person name="Ohm R.A."/>
            <person name="Otillar R."/>
            <person name="Martin J."/>
            <person name="Schackwitz W."/>
            <person name="Grimwood J."/>
            <person name="MohdZainudin N."/>
            <person name="Xue C."/>
            <person name="Wang R."/>
            <person name="Manning V.A."/>
            <person name="Dhillon B."/>
            <person name="Tu Z.J."/>
            <person name="Steffenson B.J."/>
            <person name="Salamov A."/>
            <person name="Sun H."/>
            <person name="Lowry S."/>
            <person name="LaButti K."/>
            <person name="Han J."/>
            <person name="Copeland A."/>
            <person name="Lindquist E."/>
            <person name="Barry K."/>
            <person name="Schmutz J."/>
            <person name="Baker S.E."/>
            <person name="Ciuffetti L.M."/>
            <person name="Grigoriev I.V."/>
            <person name="Zhong S."/>
            <person name="Turgeon B.G."/>
        </authorList>
    </citation>
    <scope>NUCLEOTIDE SEQUENCE [LARGE SCALE GENOMIC DNA]</scope>
    <source>
        <strain evidence="5">28A</strain>
    </source>
</reference>
<evidence type="ECO:0000256" key="3">
    <source>
        <dbReference type="ARBA" id="ARBA00023002"/>
    </source>
</evidence>
<evidence type="ECO:0000313" key="4">
    <source>
        <dbReference type="EMBL" id="EOA81122.1"/>
    </source>
</evidence>
<keyword evidence="5" id="KW-1185">Reference proteome</keyword>
<protein>
    <submittedName>
        <fullName evidence="4">Uncharacterized protein</fullName>
    </submittedName>
</protein>
<evidence type="ECO:0000256" key="1">
    <source>
        <dbReference type="ARBA" id="ARBA00006484"/>
    </source>
</evidence>
<keyword evidence="2" id="KW-0521">NADP</keyword>
<proteinExistence type="inferred from homology"/>
<dbReference type="PANTHER" id="PTHR24320:SF236">
    <property type="entry name" value="SHORT-CHAIN DEHYDROGENASE-RELATED"/>
    <property type="match status" value="1"/>
</dbReference>
<evidence type="ECO:0000256" key="2">
    <source>
        <dbReference type="ARBA" id="ARBA00022857"/>
    </source>
</evidence>
<sequence>MPSMSSFWTQTFPPKPQYTDANVSDLTGHVYIVTGSNTGIGKELARILYAKNAKVYIAARSEQKAEAAIEDIATSAPTSKGSLIFLSLDLSDLNHVKTAAENFLAREQKLNVLFNNAGLMATDPLTRTVQGYEMALGVNCVGTFLFTKLLTPTLVSTAKTAPSGSVRVIWLSSFGLELFAKPAVGISLDNLDYHIPTAPTDRYGISKCGSWAQGVEFARRHKGDGIISLPINPGNLTSELARDQPATLKIAARVLGYPPPMGACTELWAGLSPEVTLENSGSWVVPFGRFYPLRADIVQATKTEAEGGTGGCQKFWEWCEDQVKDYL</sequence>
<dbReference type="SUPFAM" id="SSF51735">
    <property type="entry name" value="NAD(P)-binding Rossmann-fold domains"/>
    <property type="match status" value="1"/>
</dbReference>
<dbReference type="Pfam" id="PF00106">
    <property type="entry name" value="adh_short"/>
    <property type="match status" value="1"/>
</dbReference>
<dbReference type="PRINTS" id="PR00081">
    <property type="entry name" value="GDHRDH"/>
</dbReference>
<name>R0JY11_EXST2</name>